<protein>
    <submittedName>
        <fullName evidence="2">Uncharacterized protein</fullName>
    </submittedName>
</protein>
<dbReference type="Proteomes" id="UP000186922">
    <property type="component" value="Unassembled WGS sequence"/>
</dbReference>
<proteinExistence type="predicted"/>
<evidence type="ECO:0000313" key="3">
    <source>
        <dbReference type="Proteomes" id="UP000186922"/>
    </source>
</evidence>
<comment type="caution">
    <text evidence="2">The sequence shown here is derived from an EMBL/GenBank/DDBJ whole genome shotgun (WGS) entry which is preliminary data.</text>
</comment>
<evidence type="ECO:0000256" key="1">
    <source>
        <dbReference type="SAM" id="MobiDB-lite"/>
    </source>
</evidence>
<gene>
    <name evidence="2" type="primary">RvY_05225-1</name>
    <name evidence="2" type="synonym">RvY_05225.1</name>
    <name evidence="2" type="ORF">RvY_05225</name>
</gene>
<name>A0A1D1UUE0_RAMVA</name>
<sequence length="69" mass="7440">MGRYLLSSSDDSLVLVSEVSEFTEEVAANGNDEFDVEALDKLGETDEDSEMVELPSPAMSDCKSMEGST</sequence>
<feature type="region of interest" description="Disordered" evidence="1">
    <location>
        <begin position="44"/>
        <end position="69"/>
    </location>
</feature>
<dbReference type="AlphaFoldDB" id="A0A1D1UUE0"/>
<reference evidence="2 3" key="1">
    <citation type="journal article" date="2016" name="Nat. Commun.">
        <title>Extremotolerant tardigrade genome and improved radiotolerance of human cultured cells by tardigrade-unique protein.</title>
        <authorList>
            <person name="Hashimoto T."/>
            <person name="Horikawa D.D."/>
            <person name="Saito Y."/>
            <person name="Kuwahara H."/>
            <person name="Kozuka-Hata H."/>
            <person name="Shin-I T."/>
            <person name="Minakuchi Y."/>
            <person name="Ohishi K."/>
            <person name="Motoyama A."/>
            <person name="Aizu T."/>
            <person name="Enomoto A."/>
            <person name="Kondo K."/>
            <person name="Tanaka S."/>
            <person name="Hara Y."/>
            <person name="Koshikawa S."/>
            <person name="Sagara H."/>
            <person name="Miura T."/>
            <person name="Yokobori S."/>
            <person name="Miyagawa K."/>
            <person name="Suzuki Y."/>
            <person name="Kubo T."/>
            <person name="Oyama M."/>
            <person name="Kohara Y."/>
            <person name="Fujiyama A."/>
            <person name="Arakawa K."/>
            <person name="Katayama T."/>
            <person name="Toyoda A."/>
            <person name="Kunieda T."/>
        </authorList>
    </citation>
    <scope>NUCLEOTIDE SEQUENCE [LARGE SCALE GENOMIC DNA]</scope>
    <source>
        <strain evidence="2 3">YOKOZUNA-1</strain>
    </source>
</reference>
<accession>A0A1D1UUE0</accession>
<keyword evidence="3" id="KW-1185">Reference proteome</keyword>
<dbReference type="EMBL" id="BDGG01000002">
    <property type="protein sequence ID" value="GAU93259.1"/>
    <property type="molecule type" value="Genomic_DNA"/>
</dbReference>
<organism evidence="2 3">
    <name type="scientific">Ramazzottius varieornatus</name>
    <name type="common">Water bear</name>
    <name type="synonym">Tardigrade</name>
    <dbReference type="NCBI Taxonomy" id="947166"/>
    <lineage>
        <taxon>Eukaryota</taxon>
        <taxon>Metazoa</taxon>
        <taxon>Ecdysozoa</taxon>
        <taxon>Tardigrada</taxon>
        <taxon>Eutardigrada</taxon>
        <taxon>Parachela</taxon>
        <taxon>Hypsibioidea</taxon>
        <taxon>Ramazzottiidae</taxon>
        <taxon>Ramazzottius</taxon>
    </lineage>
</organism>
<evidence type="ECO:0000313" key="2">
    <source>
        <dbReference type="EMBL" id="GAU93259.1"/>
    </source>
</evidence>